<evidence type="ECO:0000313" key="4">
    <source>
        <dbReference type="EMBL" id="GGH69906.1"/>
    </source>
</evidence>
<evidence type="ECO:0000313" key="5">
    <source>
        <dbReference type="Proteomes" id="UP000627292"/>
    </source>
</evidence>
<keyword evidence="1" id="KW-0472">Membrane</keyword>
<accession>A0A917MYD2</accession>
<sequence>MTTEQEKLVNQLLEKYLAGKCTPAEEAMVDEWYHQLTAGEENLLEKDRAFAAQAERQLRNQLPGLPAQVIPAATRMQPLRRVTAIAAAITGILLVYSGYLVWKGSMRKQAAAITAMNTGRRELKKVVLPDSSVVWLNEFSSLEWDENFNDTERGVKLSGEARFAVAQHAGRPFRVQAGTTTTTVLGTEFNIEAYKDEQAIKVALLSGKVRFEENSLQHQPVVLLPGHMVTYTKATAHSEVNSIGNAAVDAWVEGAMVFNEVPVEEAIIRLARHFDWTVQWKQKLAAGDGTTVTALFRRETPEQILQGIALTNQIRYRLKDKQLTIYGTD</sequence>
<keyword evidence="1" id="KW-1133">Transmembrane helix</keyword>
<keyword evidence="5" id="KW-1185">Reference proteome</keyword>
<dbReference type="PANTHER" id="PTHR30273:SF2">
    <property type="entry name" value="PROTEIN FECR"/>
    <property type="match status" value="1"/>
</dbReference>
<evidence type="ECO:0000259" key="3">
    <source>
        <dbReference type="Pfam" id="PF16344"/>
    </source>
</evidence>
<evidence type="ECO:0000256" key="1">
    <source>
        <dbReference type="SAM" id="Phobius"/>
    </source>
</evidence>
<feature type="domain" description="FecR protein" evidence="2">
    <location>
        <begin position="116"/>
        <end position="210"/>
    </location>
</feature>
<dbReference type="InterPro" id="IPR032508">
    <property type="entry name" value="FecR_C"/>
</dbReference>
<name>A0A917MYD2_9BACT</name>
<dbReference type="Pfam" id="PF16344">
    <property type="entry name" value="FecR_C"/>
    <property type="match status" value="1"/>
</dbReference>
<keyword evidence="1" id="KW-0812">Transmembrane</keyword>
<dbReference type="Gene3D" id="3.55.50.30">
    <property type="match status" value="1"/>
</dbReference>
<feature type="transmembrane region" description="Helical" evidence="1">
    <location>
        <begin position="82"/>
        <end position="102"/>
    </location>
</feature>
<dbReference type="Pfam" id="PF04773">
    <property type="entry name" value="FecR"/>
    <property type="match status" value="1"/>
</dbReference>
<reference evidence="4" key="2">
    <citation type="submission" date="2020-09" db="EMBL/GenBank/DDBJ databases">
        <authorList>
            <person name="Sun Q."/>
            <person name="Zhou Y."/>
        </authorList>
    </citation>
    <scope>NUCLEOTIDE SEQUENCE</scope>
    <source>
        <strain evidence="4">CGMCC 1.15290</strain>
    </source>
</reference>
<dbReference type="Gene3D" id="2.60.120.1440">
    <property type="match status" value="1"/>
</dbReference>
<dbReference type="InterPro" id="IPR006860">
    <property type="entry name" value="FecR"/>
</dbReference>
<dbReference type="PANTHER" id="PTHR30273">
    <property type="entry name" value="PERIPLASMIC SIGNAL SENSOR AND SIGMA FACTOR ACTIVATOR FECR-RELATED"/>
    <property type="match status" value="1"/>
</dbReference>
<dbReference type="EMBL" id="BMIB01000003">
    <property type="protein sequence ID" value="GGH69906.1"/>
    <property type="molecule type" value="Genomic_DNA"/>
</dbReference>
<dbReference type="GO" id="GO:0016989">
    <property type="term" value="F:sigma factor antagonist activity"/>
    <property type="evidence" value="ECO:0007669"/>
    <property type="project" value="TreeGrafter"/>
</dbReference>
<evidence type="ECO:0008006" key="6">
    <source>
        <dbReference type="Google" id="ProtNLM"/>
    </source>
</evidence>
<organism evidence="4 5">
    <name type="scientific">Filimonas zeae</name>
    <dbReference type="NCBI Taxonomy" id="1737353"/>
    <lineage>
        <taxon>Bacteria</taxon>
        <taxon>Pseudomonadati</taxon>
        <taxon>Bacteroidota</taxon>
        <taxon>Chitinophagia</taxon>
        <taxon>Chitinophagales</taxon>
        <taxon>Chitinophagaceae</taxon>
        <taxon>Filimonas</taxon>
    </lineage>
</organism>
<feature type="domain" description="Protein FecR C-terminal" evidence="3">
    <location>
        <begin position="256"/>
        <end position="325"/>
    </location>
</feature>
<evidence type="ECO:0000259" key="2">
    <source>
        <dbReference type="Pfam" id="PF04773"/>
    </source>
</evidence>
<proteinExistence type="predicted"/>
<reference evidence="4" key="1">
    <citation type="journal article" date="2014" name="Int. J. Syst. Evol. Microbiol.">
        <title>Complete genome sequence of Corynebacterium casei LMG S-19264T (=DSM 44701T), isolated from a smear-ripened cheese.</title>
        <authorList>
            <consortium name="US DOE Joint Genome Institute (JGI-PGF)"/>
            <person name="Walter F."/>
            <person name="Albersmeier A."/>
            <person name="Kalinowski J."/>
            <person name="Ruckert C."/>
        </authorList>
    </citation>
    <scope>NUCLEOTIDE SEQUENCE</scope>
    <source>
        <strain evidence="4">CGMCC 1.15290</strain>
    </source>
</reference>
<comment type="caution">
    <text evidence="4">The sequence shown here is derived from an EMBL/GenBank/DDBJ whole genome shotgun (WGS) entry which is preliminary data.</text>
</comment>
<dbReference type="AlphaFoldDB" id="A0A917MYD2"/>
<dbReference type="Proteomes" id="UP000627292">
    <property type="component" value="Unassembled WGS sequence"/>
</dbReference>
<dbReference type="PIRSF" id="PIRSF018266">
    <property type="entry name" value="FecR"/>
    <property type="match status" value="1"/>
</dbReference>
<gene>
    <name evidence="4" type="ORF">GCM10011379_27680</name>
</gene>
<protein>
    <recommendedName>
        <fullName evidence="6">FecR family protein</fullName>
    </recommendedName>
</protein>
<dbReference type="InterPro" id="IPR012373">
    <property type="entry name" value="Ferrdict_sens_TM"/>
</dbReference>
<dbReference type="RefSeq" id="WP_188953188.1">
    <property type="nucleotide sequence ID" value="NZ_BMIB01000003.1"/>
</dbReference>